<evidence type="ECO:0000259" key="2">
    <source>
        <dbReference type="Pfam" id="PF00329"/>
    </source>
</evidence>
<evidence type="ECO:0000313" key="3">
    <source>
        <dbReference type="EMBL" id="ACV12395.1"/>
    </source>
</evidence>
<dbReference type="InterPro" id="IPR037232">
    <property type="entry name" value="NADH_quin_OxRdtase_su_C/D-like"/>
</dbReference>
<dbReference type="Proteomes" id="UP000002071">
    <property type="component" value="Chromosome"/>
</dbReference>
<keyword evidence="4" id="KW-1185">Reference proteome</keyword>
<dbReference type="EMBL" id="CP001687">
    <property type="protein sequence ID" value="ACV12395.1"/>
    <property type="molecule type" value="Genomic_DNA"/>
</dbReference>
<gene>
    <name evidence="3" type="ordered locus">Huta_2228</name>
</gene>
<evidence type="ECO:0000313" key="4">
    <source>
        <dbReference type="Proteomes" id="UP000002071"/>
    </source>
</evidence>
<name>C7NUN8_HALUD</name>
<dbReference type="Pfam" id="PF00329">
    <property type="entry name" value="Complex1_30kDa"/>
    <property type="match status" value="1"/>
</dbReference>
<reference evidence="3 4" key="1">
    <citation type="journal article" date="2009" name="Stand. Genomic Sci.">
        <title>Complete genome sequence of Halorhabdus utahensis type strain (AX-2).</title>
        <authorList>
            <person name="Anderson I."/>
            <person name="Tindall B.J."/>
            <person name="Pomrenke H."/>
            <person name="Goker M."/>
            <person name="Lapidus A."/>
            <person name="Nolan M."/>
            <person name="Copeland A."/>
            <person name="Glavina Del Rio T."/>
            <person name="Chen F."/>
            <person name="Tice H."/>
            <person name="Cheng J.F."/>
            <person name="Lucas S."/>
            <person name="Chertkov O."/>
            <person name="Bruce D."/>
            <person name="Brettin T."/>
            <person name="Detter J.C."/>
            <person name="Han C."/>
            <person name="Goodwin L."/>
            <person name="Land M."/>
            <person name="Hauser L."/>
            <person name="Chang Y.J."/>
            <person name="Jeffries C.D."/>
            <person name="Pitluck S."/>
            <person name="Pati A."/>
            <person name="Mavromatis K."/>
            <person name="Ivanova N."/>
            <person name="Ovchinnikova G."/>
            <person name="Chen A."/>
            <person name="Palaniappan K."/>
            <person name="Chain P."/>
            <person name="Rohde M."/>
            <person name="Bristow J."/>
            <person name="Eisen J.A."/>
            <person name="Markowitz V."/>
            <person name="Hugenholtz P."/>
            <person name="Kyrpides N.C."/>
            <person name="Klenk H.P."/>
        </authorList>
    </citation>
    <scope>NUCLEOTIDE SEQUENCE [LARGE SCALE GENOMIC DNA]</scope>
    <source>
        <strain evidence="4">DSM 12940 / JCM 11049 / AX-2</strain>
    </source>
</reference>
<evidence type="ECO:0000256" key="1">
    <source>
        <dbReference type="ARBA" id="ARBA00007569"/>
    </source>
</evidence>
<protein>
    <submittedName>
        <fullName evidence="3">NADH dehydrogenase (Ubiquinone) 30 kDa subunit</fullName>
    </submittedName>
</protein>
<dbReference type="GeneID" id="8384522"/>
<dbReference type="GO" id="GO:0008137">
    <property type="term" value="F:NADH dehydrogenase (ubiquinone) activity"/>
    <property type="evidence" value="ECO:0007669"/>
    <property type="project" value="InterPro"/>
</dbReference>
<dbReference type="RefSeq" id="WP_015789965.1">
    <property type="nucleotide sequence ID" value="NC_013158.1"/>
</dbReference>
<sequence>MTPSQLKRKLDDELSELLAASEEHDCGRLEFVLADRDALVEAIETLQEMGITHLVTITGVDAGDEIEVLYHFLKYGEYDDGDLSEGVELTIRAIVPKDDPTIETLTDILPGATLYERELMDMLGVEVTGHPNPEKLLLADNFDGGPPLRAENLEVSD</sequence>
<dbReference type="HOGENOM" id="CLU_042628_6_1_2"/>
<comment type="similarity">
    <text evidence="1">Belongs to the complex I 30 kDa subunit family.</text>
</comment>
<dbReference type="eggNOG" id="arCOG01551">
    <property type="taxonomic scope" value="Archaea"/>
</dbReference>
<dbReference type="OrthoDB" id="43567at2157"/>
<dbReference type="STRING" id="519442.Huta_2228"/>
<dbReference type="InterPro" id="IPR001268">
    <property type="entry name" value="NADH_UbQ_OxRdtase_30kDa_su"/>
</dbReference>
<dbReference type="AlphaFoldDB" id="C7NUN8"/>
<dbReference type="PANTHER" id="PTHR10884:SF14">
    <property type="entry name" value="NADH DEHYDROGENASE [UBIQUINONE] IRON-SULFUR PROTEIN 3, MITOCHONDRIAL"/>
    <property type="match status" value="1"/>
</dbReference>
<dbReference type="SUPFAM" id="SSF143243">
    <property type="entry name" value="Nqo5-like"/>
    <property type="match status" value="1"/>
</dbReference>
<accession>C7NUN8</accession>
<keyword evidence="3" id="KW-0830">Ubiquinone</keyword>
<dbReference type="Gene3D" id="3.30.460.80">
    <property type="entry name" value="NADH:ubiquinone oxidoreductase, 30kDa subunit"/>
    <property type="match status" value="1"/>
</dbReference>
<dbReference type="KEGG" id="hut:Huta_2228"/>
<feature type="domain" description="NADH:ubiquinone oxidoreductase 30kDa subunit" evidence="2">
    <location>
        <begin position="34"/>
        <end position="150"/>
    </location>
</feature>
<dbReference type="PANTHER" id="PTHR10884">
    <property type="entry name" value="NADH DEHYDROGENASE UBIQUINONE IRON-SULFUR PROTEIN 3"/>
    <property type="match status" value="1"/>
</dbReference>
<proteinExistence type="inferred from homology"/>
<organism evidence="3 4">
    <name type="scientific">Halorhabdus utahensis (strain DSM 12940 / JCM 11049 / AX-2)</name>
    <dbReference type="NCBI Taxonomy" id="519442"/>
    <lineage>
        <taxon>Archaea</taxon>
        <taxon>Methanobacteriati</taxon>
        <taxon>Methanobacteriota</taxon>
        <taxon>Stenosarchaea group</taxon>
        <taxon>Halobacteria</taxon>
        <taxon>Halobacteriales</taxon>
        <taxon>Haloarculaceae</taxon>
        <taxon>Halorhabdus</taxon>
    </lineage>
</organism>